<name>A0A2S8FE88_9BACT</name>
<keyword evidence="12" id="KW-1133">Transmembrane helix</keyword>
<dbReference type="PANTHER" id="PTHR30633">
    <property type="entry name" value="CYTOCHROME C-552 RESPIRATORY NITRITE REDUCTASE"/>
    <property type="match status" value="1"/>
</dbReference>
<feature type="transmembrane region" description="Helical" evidence="12">
    <location>
        <begin position="17"/>
        <end position="42"/>
    </location>
</feature>
<evidence type="ECO:0000256" key="7">
    <source>
        <dbReference type="ARBA" id="ARBA00022837"/>
    </source>
</evidence>
<evidence type="ECO:0000256" key="4">
    <source>
        <dbReference type="ARBA" id="ARBA00022617"/>
    </source>
</evidence>
<dbReference type="GO" id="GO:0020037">
    <property type="term" value="F:heme binding"/>
    <property type="evidence" value="ECO:0007669"/>
    <property type="project" value="TreeGrafter"/>
</dbReference>
<dbReference type="SUPFAM" id="SSF48695">
    <property type="entry name" value="Multiheme cytochromes"/>
    <property type="match status" value="1"/>
</dbReference>
<dbReference type="EC" id="1.7.2.2" evidence="3"/>
<dbReference type="GO" id="GO:0042279">
    <property type="term" value="F:nitrite reductase (cytochrome, ammonia-forming) activity"/>
    <property type="evidence" value="ECO:0007669"/>
    <property type="project" value="UniProtKB-EC"/>
</dbReference>
<keyword evidence="6" id="KW-0732">Signal</keyword>
<evidence type="ECO:0000313" key="14">
    <source>
        <dbReference type="Proteomes" id="UP000238322"/>
    </source>
</evidence>
<keyword evidence="7" id="KW-0106">Calcium</keyword>
<evidence type="ECO:0000256" key="12">
    <source>
        <dbReference type="SAM" id="Phobius"/>
    </source>
</evidence>
<gene>
    <name evidence="13" type="ORF">C5Y83_24180</name>
</gene>
<comment type="catalytic activity">
    <reaction evidence="10">
        <text>6 Fe(III)-[cytochrome c] + NH4(+) + 2 H2O = 6 Fe(II)-[cytochrome c] + nitrite + 8 H(+)</text>
        <dbReference type="Rhea" id="RHEA:13089"/>
        <dbReference type="Rhea" id="RHEA-COMP:10350"/>
        <dbReference type="Rhea" id="RHEA-COMP:14399"/>
        <dbReference type="ChEBI" id="CHEBI:15377"/>
        <dbReference type="ChEBI" id="CHEBI:15378"/>
        <dbReference type="ChEBI" id="CHEBI:16301"/>
        <dbReference type="ChEBI" id="CHEBI:28938"/>
        <dbReference type="ChEBI" id="CHEBI:29033"/>
        <dbReference type="ChEBI" id="CHEBI:29034"/>
        <dbReference type="EC" id="1.7.2.2"/>
    </reaction>
</comment>
<dbReference type="InterPro" id="IPR003321">
    <property type="entry name" value="Cyt_c552"/>
</dbReference>
<keyword evidence="12" id="KW-0472">Membrane</keyword>
<dbReference type="InterPro" id="IPR036280">
    <property type="entry name" value="Multihaem_cyt_sf"/>
</dbReference>
<evidence type="ECO:0000256" key="11">
    <source>
        <dbReference type="SAM" id="MobiDB-lite"/>
    </source>
</evidence>
<keyword evidence="12" id="KW-0812">Transmembrane</keyword>
<feature type="compositionally biased region" description="Basic and acidic residues" evidence="11">
    <location>
        <begin position="517"/>
        <end position="530"/>
    </location>
</feature>
<dbReference type="CDD" id="cd00548">
    <property type="entry name" value="NrfA-like"/>
    <property type="match status" value="1"/>
</dbReference>
<reference evidence="13 14" key="1">
    <citation type="submission" date="2018-02" db="EMBL/GenBank/DDBJ databases">
        <title>Comparative genomes isolates from brazilian mangrove.</title>
        <authorList>
            <person name="Araujo J.E."/>
            <person name="Taketani R.G."/>
            <person name="Silva M.C.P."/>
            <person name="Loureco M.V."/>
            <person name="Andreote F.D."/>
        </authorList>
    </citation>
    <scope>NUCLEOTIDE SEQUENCE [LARGE SCALE GENOMIC DNA]</scope>
    <source>
        <strain evidence="13 14">Hex-1 MGV</strain>
    </source>
</reference>
<dbReference type="AlphaFoldDB" id="A0A2S8FE88"/>
<dbReference type="Gene3D" id="1.20.140.10">
    <property type="entry name" value="Butyryl-CoA Dehydrogenase, subunit A, domain 3"/>
    <property type="match status" value="1"/>
</dbReference>
<dbReference type="RefSeq" id="WP_105332367.1">
    <property type="nucleotide sequence ID" value="NZ_PUHY01000014.1"/>
</dbReference>
<dbReference type="OrthoDB" id="9780421at2"/>
<keyword evidence="5" id="KW-0479">Metal-binding</keyword>
<evidence type="ECO:0000256" key="3">
    <source>
        <dbReference type="ARBA" id="ARBA00011887"/>
    </source>
</evidence>
<sequence>MTAENTPSQKRAAGTSFFALAGLMLLFAVVTFGVVALLMSIYERKHEARTPFVRVAEVDEVTTDPEPWGLNWPDQYDSYLLTVDSEESEYGGSEALTASKLEEHPWLKRLYAGYAFSIDYREARGHAYMLADQEVTKRVTERKQAGACLHCHASIIPTYRRLGLEEEGDKEVTAEVLAAEFNMPAVMAGFEKMSTMSYEDAHAELEKTPDGTPATEGNAHPVSCIDCHDPETMQIRVTRPGFINGIAALAKSDDPVVHLPSVNRWREGKRERDYDPNQDASRQEMRTFVCAQCHVEYYCANKETLFFPWGGGLKVEEIEKTYDEHKFPDGSDFYDYKHGETGAPVYKAQHPEFELWSQGIHARSGVSCSDCHMPYERKGAMKVSSHNVRSPMLSVNRSCQQCHNVNENELKYRVEGIQERTKALIDRAATAMTDMLDAIRDAKAAGATEEQLQPIYALQRKGMWRLDFISSENSKGFHASQESARILGESIDYCRQAEAMALKLRAPEAPESTAEVEEVKGITPDDKAPN</sequence>
<evidence type="ECO:0000256" key="8">
    <source>
        <dbReference type="ARBA" id="ARBA00023002"/>
    </source>
</evidence>
<keyword evidence="8" id="KW-0560">Oxidoreductase</keyword>
<keyword evidence="9" id="KW-0408">Iron</keyword>
<proteinExistence type="inferred from homology"/>
<evidence type="ECO:0000313" key="13">
    <source>
        <dbReference type="EMBL" id="PQO30462.1"/>
    </source>
</evidence>
<comment type="similarity">
    <text evidence="2">Belongs to the cytochrome c-552 family.</text>
</comment>
<evidence type="ECO:0000256" key="10">
    <source>
        <dbReference type="ARBA" id="ARBA00049131"/>
    </source>
</evidence>
<comment type="subcellular location">
    <subcellularLocation>
        <location evidence="1">Cell envelope</location>
    </subcellularLocation>
</comment>
<dbReference type="PIRSF" id="PIRSF000243">
    <property type="entry name" value="Cyt_c552"/>
    <property type="match status" value="1"/>
</dbReference>
<keyword evidence="4" id="KW-0349">Heme</keyword>
<dbReference type="EMBL" id="PUHY01000014">
    <property type="protein sequence ID" value="PQO30462.1"/>
    <property type="molecule type" value="Genomic_DNA"/>
</dbReference>
<feature type="region of interest" description="Disordered" evidence="11">
    <location>
        <begin position="506"/>
        <end position="530"/>
    </location>
</feature>
<organism evidence="13 14">
    <name type="scientific">Blastopirellula marina</name>
    <dbReference type="NCBI Taxonomy" id="124"/>
    <lineage>
        <taxon>Bacteria</taxon>
        <taxon>Pseudomonadati</taxon>
        <taxon>Planctomycetota</taxon>
        <taxon>Planctomycetia</taxon>
        <taxon>Pirellulales</taxon>
        <taxon>Pirellulaceae</taxon>
        <taxon>Blastopirellula</taxon>
    </lineage>
</organism>
<evidence type="ECO:0000256" key="2">
    <source>
        <dbReference type="ARBA" id="ARBA00009288"/>
    </source>
</evidence>
<dbReference type="GO" id="GO:0030288">
    <property type="term" value="C:outer membrane-bounded periplasmic space"/>
    <property type="evidence" value="ECO:0007669"/>
    <property type="project" value="TreeGrafter"/>
</dbReference>
<evidence type="ECO:0000256" key="6">
    <source>
        <dbReference type="ARBA" id="ARBA00022729"/>
    </source>
</evidence>
<dbReference type="Pfam" id="PF02335">
    <property type="entry name" value="Cytochrom_C552"/>
    <property type="match status" value="1"/>
</dbReference>
<dbReference type="PANTHER" id="PTHR30633:SF0">
    <property type="entry name" value="CYTOCHROME C-552"/>
    <property type="match status" value="1"/>
</dbReference>
<dbReference type="GO" id="GO:0046872">
    <property type="term" value="F:metal ion binding"/>
    <property type="evidence" value="ECO:0007669"/>
    <property type="project" value="UniProtKB-KW"/>
</dbReference>
<dbReference type="Proteomes" id="UP000238322">
    <property type="component" value="Unassembled WGS sequence"/>
</dbReference>
<evidence type="ECO:0000256" key="5">
    <source>
        <dbReference type="ARBA" id="ARBA00022723"/>
    </source>
</evidence>
<evidence type="ECO:0000256" key="1">
    <source>
        <dbReference type="ARBA" id="ARBA00004196"/>
    </source>
</evidence>
<protein>
    <recommendedName>
        <fullName evidence="3">nitrite reductase (cytochrome; ammonia-forming)</fullName>
        <ecNumber evidence="3">1.7.2.2</ecNumber>
    </recommendedName>
</protein>
<dbReference type="GO" id="GO:0019645">
    <property type="term" value="P:anaerobic electron transport chain"/>
    <property type="evidence" value="ECO:0007669"/>
    <property type="project" value="TreeGrafter"/>
</dbReference>
<accession>A0A2S8FE88</accession>
<comment type="caution">
    <text evidence="13">The sequence shown here is derived from an EMBL/GenBank/DDBJ whole genome shotgun (WGS) entry which is preliminary data.</text>
</comment>
<evidence type="ECO:0000256" key="9">
    <source>
        <dbReference type="ARBA" id="ARBA00023004"/>
    </source>
</evidence>
<dbReference type="Gene3D" id="1.10.1130.10">
    <property type="entry name" value="Flavocytochrome C3, Chain A"/>
    <property type="match status" value="1"/>
</dbReference>